<evidence type="ECO:0000256" key="2">
    <source>
        <dbReference type="ARBA" id="ARBA00008176"/>
    </source>
</evidence>
<evidence type="ECO:0000313" key="8">
    <source>
        <dbReference type="Proteomes" id="UP000187013"/>
    </source>
</evidence>
<comment type="caution">
    <text evidence="7">The sequence shown here is derived from an EMBL/GenBank/DDBJ whole genome shotgun (WGS) entry which is preliminary data.</text>
</comment>
<dbReference type="EMBL" id="BDGX01000038">
    <property type="protein sequence ID" value="GAV54308.1"/>
    <property type="molecule type" value="Genomic_DNA"/>
</dbReference>
<dbReference type="GO" id="GO:0045182">
    <property type="term" value="F:translation regulator activity"/>
    <property type="evidence" value="ECO:0007669"/>
    <property type="project" value="InterPro"/>
</dbReference>
<evidence type="ECO:0000256" key="6">
    <source>
        <dbReference type="RuleBase" id="RU362136"/>
    </source>
</evidence>
<organism evidence="7 8">
    <name type="scientific">Zygosaccharomyces rouxii</name>
    <dbReference type="NCBI Taxonomy" id="4956"/>
    <lineage>
        <taxon>Eukaryota</taxon>
        <taxon>Fungi</taxon>
        <taxon>Dikarya</taxon>
        <taxon>Ascomycota</taxon>
        <taxon>Saccharomycotina</taxon>
        <taxon>Saccharomycetes</taxon>
        <taxon>Saccharomycetales</taxon>
        <taxon>Saccharomycetaceae</taxon>
        <taxon>Zygosaccharomyces</taxon>
    </lineage>
</organism>
<evidence type="ECO:0000256" key="3">
    <source>
        <dbReference type="ARBA" id="ARBA00022845"/>
    </source>
</evidence>
<proteinExistence type="inferred from homology"/>
<protein>
    <recommendedName>
        <fullName evidence="6">ATPase expression protein 1</fullName>
    </recommendedName>
</protein>
<keyword evidence="3 6" id="KW-0810">Translation regulation</keyword>
<evidence type="ECO:0000256" key="1">
    <source>
        <dbReference type="ARBA" id="ARBA00004173"/>
    </source>
</evidence>
<evidence type="ECO:0000313" key="7">
    <source>
        <dbReference type="EMBL" id="GAV54308.1"/>
    </source>
</evidence>
<sequence length="578" mass="65948">MPTKPRHIPRNFFLDHKSRYQKNKLTPLPHQIIHPFYAPTRTAELAACSKEVRGKLLEGQKVVPALVTDWKGKPLLRNRSMKFDTVKGVNLWLQEYTSRRKEAGEVVYRTLEGQPEALITPSKLYRSNVPLLDKVTELFGSERTKHLNSAALDSIVDELVNDKEKNLFCEDVYMYLLQHHVNSEGKLIAIIESIKSHMEASIDQLKVAESLVLQLVLSVQRNQLPHTKELVNAYHQLIDAVNQKFYTNACELQFDPLVTQCILEFHILSGNLNHSKKLLSHLILNGWSIREDLSVKYLQLVESNVHDEDKNTRILKKFAYISDFRPLIERAQTPFFFAALVPYCRHFGELYSLLTVITSKVHNTREVFDVTLLSMIEATTHMGKNNRYKSANLHELHRTVLPYYANNLPAKFAKAFALQFAKFKNWSAIAGFLKRYPSYFTPNSIASLLSASQEGVTDSTNYPGSVSRLRKILVWEYALPLYSKMSVKARSSMYTNFDTPKLFSEAVKQELKFVNAGQADLTNELIAMGYQNKLLRFIPATTWEGILKVPRLVAALQPFDQEIKSLVSGTSATSEPSP</sequence>
<comment type="function">
    <text evidence="6">Required for translation of the mitochondrial OLI1 transcript encoding subunit 9 of mitochondrial ATP synthase.</text>
</comment>
<dbReference type="AlphaFoldDB" id="A0A1Q3AF29"/>
<dbReference type="OrthoDB" id="4064791at2759"/>
<evidence type="ECO:0000256" key="4">
    <source>
        <dbReference type="ARBA" id="ARBA00022946"/>
    </source>
</evidence>
<dbReference type="GO" id="GO:0005739">
    <property type="term" value="C:mitochondrion"/>
    <property type="evidence" value="ECO:0007669"/>
    <property type="project" value="UniProtKB-SubCell"/>
</dbReference>
<dbReference type="Pfam" id="PF17049">
    <property type="entry name" value="AEP1"/>
    <property type="match status" value="1"/>
</dbReference>
<name>A0A1Q3AF29_ZYGRO</name>
<accession>A0A1Q3AF29</accession>
<evidence type="ECO:0000256" key="5">
    <source>
        <dbReference type="ARBA" id="ARBA00023128"/>
    </source>
</evidence>
<comment type="similarity">
    <text evidence="2 6">Belongs to the AEP1 family.</text>
</comment>
<dbReference type="Proteomes" id="UP000187013">
    <property type="component" value="Unassembled WGS sequence"/>
</dbReference>
<dbReference type="InterPro" id="IPR031467">
    <property type="entry name" value="Aep1"/>
</dbReference>
<reference evidence="7 8" key="1">
    <citation type="submission" date="2016-08" db="EMBL/GenBank/DDBJ databases">
        <title>Draft genome sequence of allopolyploid Zygosaccharomyces rouxii.</title>
        <authorList>
            <person name="Watanabe J."/>
            <person name="Uehara K."/>
            <person name="Mogi Y."/>
            <person name="Tsukioka Y."/>
        </authorList>
    </citation>
    <scope>NUCLEOTIDE SEQUENCE [LARGE SCALE GENOMIC DNA]</scope>
    <source>
        <strain evidence="7 8">NBRC 110957</strain>
    </source>
</reference>
<gene>
    <name evidence="7" type="ORF">ZYGR_0AL00400</name>
</gene>
<comment type="subcellular location">
    <subcellularLocation>
        <location evidence="1 6">Mitochondrion</location>
    </subcellularLocation>
</comment>
<keyword evidence="5 6" id="KW-0496">Mitochondrion</keyword>
<keyword evidence="4 6" id="KW-0809">Transit peptide</keyword>